<dbReference type="Gene3D" id="2.60.40.420">
    <property type="entry name" value="Cupredoxins - blue copper proteins"/>
    <property type="match status" value="4"/>
</dbReference>
<dbReference type="PANTHER" id="PTHR46806:SF7">
    <property type="entry name" value="COAGULATION FACTOR VIII"/>
    <property type="match status" value="1"/>
</dbReference>
<evidence type="ECO:0000313" key="15">
    <source>
        <dbReference type="Proteomes" id="UP000694427"/>
    </source>
</evidence>
<feature type="region of interest" description="Disordered" evidence="11">
    <location>
        <begin position="809"/>
        <end position="839"/>
    </location>
</feature>
<dbReference type="GO" id="GO:0005886">
    <property type="term" value="C:plasma membrane"/>
    <property type="evidence" value="ECO:0007669"/>
    <property type="project" value="TreeGrafter"/>
</dbReference>
<dbReference type="CDD" id="cd00057">
    <property type="entry name" value="FA58C"/>
    <property type="match status" value="1"/>
</dbReference>
<feature type="disulfide bond" evidence="10">
    <location>
        <begin position="633"/>
        <end position="714"/>
    </location>
</feature>
<dbReference type="InterPro" id="IPR024715">
    <property type="entry name" value="Factor_5/8-like"/>
</dbReference>
<keyword evidence="5 12" id="KW-0732">Signal</keyword>
<dbReference type="SMART" id="SM00231">
    <property type="entry name" value="FA58C"/>
    <property type="match status" value="2"/>
</dbReference>
<dbReference type="Pfam" id="PF00754">
    <property type="entry name" value="F5_F8_type_C"/>
    <property type="match status" value="2"/>
</dbReference>
<dbReference type="Proteomes" id="UP000694427">
    <property type="component" value="Unplaced"/>
</dbReference>
<dbReference type="PROSITE" id="PS50022">
    <property type="entry name" value="FA58C_3"/>
    <property type="match status" value="2"/>
</dbReference>
<keyword evidence="3" id="KW-0964">Secreted</keyword>
<keyword evidence="7" id="KW-0106">Calcium</keyword>
<evidence type="ECO:0000256" key="2">
    <source>
        <dbReference type="ARBA" id="ARBA00010609"/>
    </source>
</evidence>
<feature type="chain" id="PRO_5034761735" evidence="12">
    <location>
        <begin position="22"/>
        <end position="1543"/>
    </location>
</feature>
<comment type="similarity">
    <text evidence="2">Belongs to the multicopper oxidase family.</text>
</comment>
<feature type="signal peptide" evidence="12">
    <location>
        <begin position="1"/>
        <end position="21"/>
    </location>
</feature>
<dbReference type="GO" id="GO:0016491">
    <property type="term" value="F:oxidoreductase activity"/>
    <property type="evidence" value="ECO:0007669"/>
    <property type="project" value="InterPro"/>
</dbReference>
<proteinExistence type="inferred from homology"/>
<keyword evidence="4" id="KW-0479">Metal-binding</keyword>
<sequence>MKVVLFLLSFTVCLKSSCVLAKTLEFFIAAVETKWEYVFTDTADPTANQRKFASGVQRYIKAVYTEYTDSTFTTPKSKPPWAGIQGPTIRTVVNDRVVVHFKNFASQFFSISPIGIPYWKQSEGAGYNDYSSVQERADDAVPPGGYYKYVWDISPNSGPTTSDPDCLTYIYSSQVDIVRDFNSGLIGTLLICKTGALTEERQRKAPEFILLLAVFDESKSWYREVGRADKLKKTSSPTQYHTINGYINSTLPGLTVCQKSPVVSWHLIGLGSTPEIHSIQFEGHTLKVFDHKRVTVEMTPMTFTMALMKPSATGKFLISCKIHSHQTAGMNAFFTVDNCPEPMVAPIPDKRNVIHAGNEDEEDEDNMFSIVFKQGGPVSVLRSSAKGRPKVWVHYIAAEEKDWDYSPSSSSAAESEWFRKGPQHLGGIYKKVAFVEYTDKTFTVKKTTGKILVGPELRGEVGDTFQICFKNMASRPFNIYPNGLTIILPLKNANKDKQVDLRSLAVPPGEIMTYLWKLTADDGPTEADPRCLTRLYQSMVDPVRDVASGLVGPLIICKSQSLDKKGRVVTSDKEKKLLFTVFDENRSWYFEENMKKNSEDPTKIDRKDPDFYNSNVMHTVNGFMFNHLQFRLCVGDVILWHVASIGIQNNFLSVYFTGNMFERDKAYGTVLTLFPMSGDTVTTEVEMLGEWEVSAFDPSLKQRGMSVRYTVVNCERVLPVVDNEDYDELNEFFEQNFPMPRGTKEKNHTIAVRVCRNRTVTDSATGRENMSSDTERQNRTHVCEIRYIPVKREKDLDALSQGGIPQDILDQLDGELGGNSLRRQKRSHNESEPYRTRPNEIDPTVILNTTENKELTGEHHNLNIANPKKFQPNLEMVLEPMSNSSDNQNYGRKSLASDYDDYDDEGSVLGSDHHVENNVGIRSTESRFRSYYIAAEEIMWDYGINKPSQLVKPREMRRGMKKYFPAYKKVVFRAYHDRDFKHPIKRGEMDEHLGIMGPVLKAESNDVLTVVFKNLASRPYSFHLHGVYDKTQGSFIPGMGDPVPPGEERVYNWRVSRRQGPSASEFDCKAGAYYSNVNMEKDINSGLIGPVLICRPGTLRPRVLLQPDVTDFFLLFTTFDERKSWYLDYNIRKFCTPPCQAKVDDPWFEMSNKFAAINGYVSETLPGLIVEQYQMARWHLFNVGSRGEFHAVHFHGLPFGVRKYEEHRMGVFNLYPGVFGTVEMRPAIVGTWLIECTIGEHQMAGMRAKLIVYNPRCIQPLGMQSGWIDNKQITASDHYGNWKPSLARLELSGSINAWMGTGTNSWLQVDLLRPMLLHGIQTQGAKTSMGLSEYFTILYTISYSIDQENWTTYQGNSTKSSYGPYCVANLKKHMMKQTPTNGCSVPLGMERRLIPSSSISASSFLNKWLLSWSPDLARLHQKGRANAWRPKTNNPHEWLQVDFLSIKRVTGVVTQGARSVLKPMTVTEFIISISSDGRRWTSVKEHGTDSEKIFEGNSEHDEEVLNVFDPPLFTRFIRIHPKGWVNSIALRLEFLGCDTQQTL</sequence>
<dbReference type="InterPro" id="IPR000421">
    <property type="entry name" value="FA58C"/>
</dbReference>
<dbReference type="PROSITE" id="PS00079">
    <property type="entry name" value="MULTICOPPER_OXIDASE1"/>
    <property type="match status" value="2"/>
</dbReference>
<dbReference type="SUPFAM" id="SSF49503">
    <property type="entry name" value="Cupredoxins"/>
    <property type="match status" value="6"/>
</dbReference>
<gene>
    <name evidence="14" type="primary">LOC109101916</name>
</gene>
<feature type="disulfide bond" evidence="10">
    <location>
        <begin position="1135"/>
        <end position="1139"/>
    </location>
</feature>
<comment type="subcellular location">
    <subcellularLocation>
        <location evidence="1">Secreted</location>
    </subcellularLocation>
</comment>
<evidence type="ECO:0000256" key="10">
    <source>
        <dbReference type="PIRSR" id="PIRSR000354-1"/>
    </source>
</evidence>
<evidence type="ECO:0000256" key="4">
    <source>
        <dbReference type="ARBA" id="ARBA00022723"/>
    </source>
</evidence>
<feature type="domain" description="F5/8 type C" evidence="13">
    <location>
        <begin position="1257"/>
        <end position="1363"/>
    </location>
</feature>
<accession>A0A8C1IQQ8</accession>
<dbReference type="Gene3D" id="2.60.120.260">
    <property type="entry name" value="Galactose-binding domain-like"/>
    <property type="match status" value="2"/>
</dbReference>
<evidence type="ECO:0000256" key="6">
    <source>
        <dbReference type="ARBA" id="ARBA00022737"/>
    </source>
</evidence>
<protein>
    <submittedName>
        <fullName evidence="14">Coagulation factor VIII, procoagulant component</fullName>
    </submittedName>
</protein>
<dbReference type="InterPro" id="IPR050633">
    <property type="entry name" value="Neuropilin_MCO_CoagFactor"/>
</dbReference>
<feature type="compositionally biased region" description="Basic and acidic residues" evidence="11">
    <location>
        <begin position="827"/>
        <end position="839"/>
    </location>
</feature>
<dbReference type="InterPro" id="IPR011707">
    <property type="entry name" value="Cu-oxidase-like_N"/>
</dbReference>
<name>A0A8C1IQQ8_CYPCA</name>
<evidence type="ECO:0000256" key="11">
    <source>
        <dbReference type="SAM" id="MobiDB-lite"/>
    </source>
</evidence>
<keyword evidence="9" id="KW-0325">Glycoprotein</keyword>
<dbReference type="GO" id="GO:0005576">
    <property type="term" value="C:extracellular region"/>
    <property type="evidence" value="ECO:0007669"/>
    <property type="project" value="UniProtKB-SubCell"/>
</dbReference>
<dbReference type="InterPro" id="IPR008979">
    <property type="entry name" value="Galactose-bd-like_sf"/>
</dbReference>
<reference evidence="14" key="1">
    <citation type="submission" date="2025-08" db="UniProtKB">
        <authorList>
            <consortium name="Ensembl"/>
        </authorList>
    </citation>
    <scope>IDENTIFICATION</scope>
</reference>
<feature type="disulfide bond" evidence="10">
    <location>
        <begin position="531"/>
        <end position="557"/>
    </location>
</feature>
<dbReference type="InterPro" id="IPR008972">
    <property type="entry name" value="Cupredoxin"/>
</dbReference>
<dbReference type="InterPro" id="IPR033138">
    <property type="entry name" value="Cu_oxidase_CS"/>
</dbReference>
<dbReference type="InterPro" id="IPR011706">
    <property type="entry name" value="Cu-oxidase_C"/>
</dbReference>
<evidence type="ECO:0000256" key="3">
    <source>
        <dbReference type="ARBA" id="ARBA00022525"/>
    </source>
</evidence>
<dbReference type="Ensembl" id="ENSCCRT00010023239.1">
    <property type="protein sequence ID" value="ENSCCRP00010021247.1"/>
    <property type="gene ID" value="ENSCCRG00010008866.1"/>
</dbReference>
<keyword evidence="6" id="KW-0677">Repeat</keyword>
<dbReference type="FunFam" id="2.60.120.260:FF:000002">
    <property type="entry name" value="Coagulation factor VIII"/>
    <property type="match status" value="1"/>
</dbReference>
<keyword evidence="15" id="KW-1185">Reference proteome</keyword>
<feature type="disulfide bond" evidence="10">
    <location>
        <begin position="1068"/>
        <end position="1094"/>
    </location>
</feature>
<dbReference type="SUPFAM" id="SSF49785">
    <property type="entry name" value="Galactose-binding domain-like"/>
    <property type="match status" value="2"/>
</dbReference>
<feature type="disulfide bond" evidence="10">
    <location>
        <begin position="166"/>
        <end position="192"/>
    </location>
</feature>
<dbReference type="PROSITE" id="PS01285">
    <property type="entry name" value="FA58C_1"/>
    <property type="match status" value="1"/>
</dbReference>
<dbReference type="GO" id="GO:0005507">
    <property type="term" value="F:copper ion binding"/>
    <property type="evidence" value="ECO:0007669"/>
    <property type="project" value="InterPro"/>
</dbReference>
<evidence type="ECO:0000256" key="9">
    <source>
        <dbReference type="ARBA" id="ARBA00023180"/>
    </source>
</evidence>
<evidence type="ECO:0000256" key="1">
    <source>
        <dbReference type="ARBA" id="ARBA00004613"/>
    </source>
</evidence>
<feature type="domain" description="F5/8 type C" evidence="13">
    <location>
        <begin position="1383"/>
        <end position="1537"/>
    </location>
</feature>
<evidence type="ECO:0000313" key="14">
    <source>
        <dbReference type="Ensembl" id="ENSCCRP00010021247.1"/>
    </source>
</evidence>
<dbReference type="Pfam" id="PF07732">
    <property type="entry name" value="Cu-oxidase_3"/>
    <property type="match status" value="1"/>
</dbReference>
<feature type="disulfide bond" evidence="10">
    <location>
        <begin position="257"/>
        <end position="339"/>
    </location>
</feature>
<evidence type="ECO:0000256" key="5">
    <source>
        <dbReference type="ARBA" id="ARBA00022729"/>
    </source>
</evidence>
<dbReference type="Pfam" id="PF07731">
    <property type="entry name" value="Cu-oxidase_2"/>
    <property type="match status" value="1"/>
</dbReference>
<evidence type="ECO:0000256" key="8">
    <source>
        <dbReference type="ARBA" id="ARBA00023157"/>
    </source>
</evidence>
<keyword evidence="8 10" id="KW-1015">Disulfide bond</keyword>
<dbReference type="GO" id="GO:0038023">
    <property type="term" value="F:signaling receptor activity"/>
    <property type="evidence" value="ECO:0007669"/>
    <property type="project" value="TreeGrafter"/>
</dbReference>
<dbReference type="PIRSF" id="PIRSF000354">
    <property type="entry name" value="Factors_V_VIII"/>
    <property type="match status" value="1"/>
</dbReference>
<evidence type="ECO:0000259" key="13">
    <source>
        <dbReference type="PROSITE" id="PS50022"/>
    </source>
</evidence>
<dbReference type="PANTHER" id="PTHR46806">
    <property type="entry name" value="F5/8 TYPE C DOMAIN-CONTAINING PROTEIN"/>
    <property type="match status" value="1"/>
</dbReference>
<organism evidence="14 15">
    <name type="scientific">Cyprinus carpio</name>
    <name type="common">Common carp</name>
    <dbReference type="NCBI Taxonomy" id="7962"/>
    <lineage>
        <taxon>Eukaryota</taxon>
        <taxon>Metazoa</taxon>
        <taxon>Chordata</taxon>
        <taxon>Craniata</taxon>
        <taxon>Vertebrata</taxon>
        <taxon>Euteleostomi</taxon>
        <taxon>Actinopterygii</taxon>
        <taxon>Neopterygii</taxon>
        <taxon>Teleostei</taxon>
        <taxon>Ostariophysi</taxon>
        <taxon>Cypriniformes</taxon>
        <taxon>Cyprinidae</taxon>
        <taxon>Cyprininae</taxon>
        <taxon>Cyprinus</taxon>
    </lineage>
</organism>
<evidence type="ECO:0000256" key="12">
    <source>
        <dbReference type="SAM" id="SignalP"/>
    </source>
</evidence>
<reference evidence="14" key="2">
    <citation type="submission" date="2025-09" db="UniProtKB">
        <authorList>
            <consortium name="Ensembl"/>
        </authorList>
    </citation>
    <scope>IDENTIFICATION</scope>
</reference>
<evidence type="ECO:0000256" key="7">
    <source>
        <dbReference type="ARBA" id="ARBA00022837"/>
    </source>
</evidence>